<evidence type="ECO:0000256" key="9">
    <source>
        <dbReference type="PIRSR" id="PIRSR605493-1"/>
    </source>
</evidence>
<comment type="caution">
    <text evidence="12">The sequence shown here is derived from an EMBL/GenBank/DDBJ whole genome shotgun (WGS) entry which is preliminary data.</text>
</comment>
<dbReference type="Proteomes" id="UP000654947">
    <property type="component" value="Unassembled WGS sequence"/>
</dbReference>
<accession>A0A919CIQ1</accession>
<organism evidence="12 13">
    <name type="scientific">Nocardiopsis kunsanensis</name>
    <dbReference type="NCBI Taxonomy" id="141693"/>
    <lineage>
        <taxon>Bacteria</taxon>
        <taxon>Bacillati</taxon>
        <taxon>Actinomycetota</taxon>
        <taxon>Actinomycetes</taxon>
        <taxon>Streptosporangiales</taxon>
        <taxon>Nocardiopsidaceae</taxon>
        <taxon>Nocardiopsis</taxon>
    </lineage>
</organism>
<dbReference type="GO" id="GO:0008948">
    <property type="term" value="F:oxaloacetate decarboxylase activity"/>
    <property type="evidence" value="ECO:0007669"/>
    <property type="project" value="UniProtKB-EC"/>
</dbReference>
<dbReference type="GO" id="GO:0051252">
    <property type="term" value="P:regulation of RNA metabolic process"/>
    <property type="evidence" value="ECO:0007669"/>
    <property type="project" value="InterPro"/>
</dbReference>
<keyword evidence="9" id="KW-0460">Magnesium</keyword>
<reference evidence="12 13" key="1">
    <citation type="journal article" date="2014" name="Int. J. Syst. Evol. Microbiol.">
        <title>Complete genome sequence of Corynebacterium casei LMG S-19264T (=DSM 44701T), isolated from a smear-ripened cheese.</title>
        <authorList>
            <consortium name="US DOE Joint Genome Institute (JGI-PGF)"/>
            <person name="Walter F."/>
            <person name="Albersmeier A."/>
            <person name="Kalinowski J."/>
            <person name="Ruckert C."/>
        </authorList>
    </citation>
    <scope>NUCLEOTIDE SEQUENCE [LARGE SCALE GENOMIC DNA]</scope>
    <source>
        <strain evidence="12 13">KCTC 19473</strain>
    </source>
</reference>
<dbReference type="CDD" id="cd16841">
    <property type="entry name" value="RraA_family"/>
    <property type="match status" value="1"/>
</dbReference>
<keyword evidence="6 10" id="KW-0456">Lyase</keyword>
<evidence type="ECO:0000256" key="10">
    <source>
        <dbReference type="RuleBase" id="RU004338"/>
    </source>
</evidence>
<dbReference type="GO" id="GO:0046872">
    <property type="term" value="F:metal ion binding"/>
    <property type="evidence" value="ECO:0007669"/>
    <property type="project" value="UniProtKB-KW"/>
</dbReference>
<proteinExistence type="inferred from homology"/>
<evidence type="ECO:0000256" key="11">
    <source>
        <dbReference type="SAM" id="MobiDB-lite"/>
    </source>
</evidence>
<name>A0A919CIQ1_9ACTN</name>
<comment type="subunit">
    <text evidence="4 10">Homotrimer.</text>
</comment>
<comment type="cofactor">
    <cofactor evidence="9">
        <name>Mg(2+)</name>
        <dbReference type="ChEBI" id="CHEBI:18420"/>
    </cofactor>
</comment>
<dbReference type="InterPro" id="IPR036704">
    <property type="entry name" value="RraA/RraA-like_sf"/>
</dbReference>
<dbReference type="InterPro" id="IPR005493">
    <property type="entry name" value="RraA/RraA-like"/>
</dbReference>
<comment type="similarity">
    <text evidence="3 10">Belongs to the class II aldolase/RraA-like family.</text>
</comment>
<feature type="binding site" evidence="9">
    <location>
        <position position="112"/>
    </location>
    <ligand>
        <name>Mg(2+)</name>
        <dbReference type="ChEBI" id="CHEBI:18420"/>
    </ligand>
</feature>
<dbReference type="PANTHER" id="PTHR33254:SF4">
    <property type="entry name" value="4-HYDROXY-4-METHYL-2-OXOGLUTARATE ALDOLASE 3-RELATED"/>
    <property type="match status" value="1"/>
</dbReference>
<evidence type="ECO:0000313" key="12">
    <source>
        <dbReference type="EMBL" id="GHD29445.1"/>
    </source>
</evidence>
<protein>
    <recommendedName>
        <fullName evidence="10">4-hydroxy-4-methyl-2-oxoglutarate aldolase</fullName>
        <shortName evidence="10">HMG aldolase</shortName>
        <ecNumber evidence="10">4.1.1.112</ecNumber>
        <ecNumber evidence="10">4.1.3.17</ecNumber>
    </recommendedName>
    <alternativeName>
        <fullName evidence="10">Oxaloacetate decarboxylase</fullName>
    </alternativeName>
</protein>
<evidence type="ECO:0000256" key="5">
    <source>
        <dbReference type="ARBA" id="ARBA00022723"/>
    </source>
</evidence>
<dbReference type="EC" id="4.1.1.112" evidence="10"/>
<feature type="binding site" evidence="9">
    <location>
        <position position="111"/>
    </location>
    <ligand>
        <name>substrate</name>
    </ligand>
</feature>
<dbReference type="AlphaFoldDB" id="A0A919CIQ1"/>
<comment type="catalytic activity">
    <reaction evidence="1 10">
        <text>4-hydroxy-4-methyl-2-oxoglutarate = 2 pyruvate</text>
        <dbReference type="Rhea" id="RHEA:22748"/>
        <dbReference type="ChEBI" id="CHEBI:15361"/>
        <dbReference type="ChEBI" id="CHEBI:58276"/>
        <dbReference type="EC" id="4.1.3.17"/>
    </reaction>
</comment>
<comment type="function">
    <text evidence="7 10">Catalyzes the aldol cleavage of 4-hydroxy-4-methyl-2-oxoglutarate (HMG) into 2 molecules of pyruvate. Also contains a secondary oxaloacetate (OAA) decarboxylase activity due to the common pyruvate enolate transition state formed following C-C bond cleavage in the retro-aldol and decarboxylation reactions.</text>
</comment>
<dbReference type="GO" id="GO:0008428">
    <property type="term" value="F:ribonuclease inhibitor activity"/>
    <property type="evidence" value="ECO:0007669"/>
    <property type="project" value="InterPro"/>
</dbReference>
<comment type="catalytic activity">
    <reaction evidence="8 10">
        <text>oxaloacetate + H(+) = pyruvate + CO2</text>
        <dbReference type="Rhea" id="RHEA:15641"/>
        <dbReference type="ChEBI" id="CHEBI:15361"/>
        <dbReference type="ChEBI" id="CHEBI:15378"/>
        <dbReference type="ChEBI" id="CHEBI:16452"/>
        <dbReference type="ChEBI" id="CHEBI:16526"/>
        <dbReference type="EC" id="4.1.1.112"/>
    </reaction>
</comment>
<dbReference type="InterPro" id="IPR010203">
    <property type="entry name" value="RraA"/>
</dbReference>
<feature type="region of interest" description="Disordered" evidence="11">
    <location>
        <begin position="1"/>
        <end position="20"/>
    </location>
</feature>
<evidence type="ECO:0000256" key="7">
    <source>
        <dbReference type="ARBA" id="ARBA00025046"/>
    </source>
</evidence>
<dbReference type="SUPFAM" id="SSF89562">
    <property type="entry name" value="RraA-like"/>
    <property type="match status" value="1"/>
</dbReference>
<dbReference type="Pfam" id="PF03737">
    <property type="entry name" value="RraA-like"/>
    <property type="match status" value="1"/>
</dbReference>
<evidence type="ECO:0000256" key="1">
    <source>
        <dbReference type="ARBA" id="ARBA00001342"/>
    </source>
</evidence>
<keyword evidence="13" id="KW-1185">Reference proteome</keyword>
<evidence type="ECO:0000256" key="2">
    <source>
        <dbReference type="ARBA" id="ARBA00001968"/>
    </source>
</evidence>
<dbReference type="NCBIfam" id="TIGR01935">
    <property type="entry name" value="NOT-MenG"/>
    <property type="match status" value="1"/>
</dbReference>
<dbReference type="NCBIfam" id="NF006875">
    <property type="entry name" value="PRK09372.1"/>
    <property type="match status" value="1"/>
</dbReference>
<gene>
    <name evidence="12" type="primary">rraA</name>
    <name evidence="12" type="ORF">GCM10007147_30340</name>
</gene>
<evidence type="ECO:0000313" key="13">
    <source>
        <dbReference type="Proteomes" id="UP000654947"/>
    </source>
</evidence>
<dbReference type="GO" id="GO:0047443">
    <property type="term" value="F:4-hydroxy-4-methyl-2-oxoglutarate aldolase activity"/>
    <property type="evidence" value="ECO:0007669"/>
    <property type="project" value="UniProtKB-EC"/>
</dbReference>
<evidence type="ECO:0000256" key="3">
    <source>
        <dbReference type="ARBA" id="ARBA00008621"/>
    </source>
</evidence>
<feature type="binding site" evidence="9">
    <location>
        <begin position="89"/>
        <end position="92"/>
    </location>
    <ligand>
        <name>substrate</name>
    </ligand>
</feature>
<evidence type="ECO:0000256" key="8">
    <source>
        <dbReference type="ARBA" id="ARBA00047973"/>
    </source>
</evidence>
<dbReference type="PANTHER" id="PTHR33254">
    <property type="entry name" value="4-HYDROXY-4-METHYL-2-OXOGLUTARATE ALDOLASE 3-RELATED"/>
    <property type="match status" value="1"/>
</dbReference>
<evidence type="ECO:0000256" key="6">
    <source>
        <dbReference type="ARBA" id="ARBA00023239"/>
    </source>
</evidence>
<evidence type="ECO:0000256" key="4">
    <source>
        <dbReference type="ARBA" id="ARBA00011233"/>
    </source>
</evidence>
<keyword evidence="5 9" id="KW-0479">Metal-binding</keyword>
<comment type="cofactor">
    <cofactor evidence="2 10">
        <name>a divalent metal cation</name>
        <dbReference type="ChEBI" id="CHEBI:60240"/>
    </cofactor>
</comment>
<sequence length="172" mass="18121">MSEPLPTDPEHPMTGNFTTADLIDDHGDTLRSCATQFHQYGGHKVFSGPVRTVRCHEDNGLVKQLLNSPGEGAVLVVDGNASMRTALMGDMIAESAVTNGWAGVVINGAVRDTVALAGLELGVKALGSNPRKSAKDAAGRLDEPVVFGDVAFVPGEWLYSDHDGIVVNAKKL</sequence>
<dbReference type="EMBL" id="BMXL01000016">
    <property type="protein sequence ID" value="GHD29445.1"/>
    <property type="molecule type" value="Genomic_DNA"/>
</dbReference>
<dbReference type="Gene3D" id="3.50.30.40">
    <property type="entry name" value="Ribonuclease E inhibitor RraA/RraA-like"/>
    <property type="match status" value="1"/>
</dbReference>
<dbReference type="EC" id="4.1.3.17" evidence="10"/>